<dbReference type="InParanoid" id="F5YFQ8"/>
<evidence type="ECO:0000313" key="2">
    <source>
        <dbReference type="EMBL" id="AEF80187.1"/>
    </source>
</evidence>
<dbReference type="PROSITE" id="PS51257">
    <property type="entry name" value="PROKAR_LIPOPROTEIN"/>
    <property type="match status" value="1"/>
</dbReference>
<gene>
    <name evidence="2" type="ordered locus">TREAZ_2462</name>
</gene>
<name>F5YFQ8_LEAAZ</name>
<organism evidence="2 3">
    <name type="scientific">Leadbettera azotonutricia (strain ATCC BAA-888 / DSM 13862 / ZAS-9)</name>
    <name type="common">Treponema azotonutricium</name>
    <dbReference type="NCBI Taxonomy" id="545695"/>
    <lineage>
        <taxon>Bacteria</taxon>
        <taxon>Pseudomonadati</taxon>
        <taxon>Spirochaetota</taxon>
        <taxon>Spirochaetia</taxon>
        <taxon>Spirochaetales</taxon>
        <taxon>Breznakiellaceae</taxon>
        <taxon>Leadbettera</taxon>
    </lineage>
</organism>
<keyword evidence="3" id="KW-1185">Reference proteome</keyword>
<dbReference type="EMBL" id="CP001841">
    <property type="protein sequence ID" value="AEF80187.1"/>
    <property type="molecule type" value="Genomic_DNA"/>
</dbReference>
<sequence length="200" mass="22259">MSLKPKSLLKFFIFPLQILTLLLVSCSFDYGNNQLASKDQPDIVMQNVEYVRVRGGDPVVRFHAEDAERFEERQIMNLRNFSFEQFENHGDDIDAMGRAGQASVALDSGNINLGGGVIISVESEDITIETSGLDWQDKERRLLGTPSGDVNISRSDGTEFSGRGFSADARSRTWTFTSGVSGSYVEKEEKEAEEEGDNYP</sequence>
<dbReference type="GO" id="GO:0015221">
    <property type="term" value="F:lipopolysaccharide transmembrane transporter activity"/>
    <property type="evidence" value="ECO:0007669"/>
    <property type="project" value="InterPro"/>
</dbReference>
<dbReference type="KEGG" id="taz:TREAZ_2462"/>
<dbReference type="RefSeq" id="WP_015713060.1">
    <property type="nucleotide sequence ID" value="NC_015577.1"/>
</dbReference>
<feature type="region of interest" description="Disordered" evidence="1">
    <location>
        <begin position="178"/>
        <end position="200"/>
    </location>
</feature>
<protein>
    <submittedName>
        <fullName evidence="2">Putative lipoprotein</fullName>
    </submittedName>
</protein>
<evidence type="ECO:0000256" key="1">
    <source>
        <dbReference type="SAM" id="MobiDB-lite"/>
    </source>
</evidence>
<dbReference type="InterPro" id="IPR026265">
    <property type="entry name" value="LptC"/>
</dbReference>
<feature type="compositionally biased region" description="Acidic residues" evidence="1">
    <location>
        <begin position="191"/>
        <end position="200"/>
    </location>
</feature>
<dbReference type="Gene3D" id="2.60.450.10">
    <property type="entry name" value="Lipopolysaccharide (LPS) transport protein A like domain"/>
    <property type="match status" value="1"/>
</dbReference>
<dbReference type="HOGENOM" id="CLU_099060_0_0_12"/>
<dbReference type="AlphaFoldDB" id="F5YFQ8"/>
<dbReference type="OrthoDB" id="360865at2"/>
<reference evidence="3" key="1">
    <citation type="submission" date="2009-12" db="EMBL/GenBank/DDBJ databases">
        <title>Complete sequence of Treponema azotonutricium strain ZAS-9.</title>
        <authorList>
            <person name="Tetu S.G."/>
            <person name="Matson E."/>
            <person name="Ren Q."/>
            <person name="Seshadri R."/>
            <person name="Elbourne L."/>
            <person name="Hassan K.A."/>
            <person name="Durkin A."/>
            <person name="Radune D."/>
            <person name="Mohamoud Y."/>
            <person name="Shay R."/>
            <person name="Jin S."/>
            <person name="Zhang X."/>
            <person name="Lucey K."/>
            <person name="Ballor N.R."/>
            <person name="Ottesen E."/>
            <person name="Rosenthal R."/>
            <person name="Allen A."/>
            <person name="Leadbetter J.R."/>
            <person name="Paulsen I.T."/>
        </authorList>
    </citation>
    <scope>NUCLEOTIDE SEQUENCE [LARGE SCALE GENOMIC DNA]</scope>
    <source>
        <strain evidence="3">ATCC BAA-888 / DSM 13862 / ZAS-9</strain>
    </source>
</reference>
<dbReference type="GO" id="GO:0005886">
    <property type="term" value="C:plasma membrane"/>
    <property type="evidence" value="ECO:0007669"/>
    <property type="project" value="InterPro"/>
</dbReference>
<dbReference type="InterPro" id="IPR010664">
    <property type="entry name" value="LipoPS_assembly_LptC-rel"/>
</dbReference>
<dbReference type="Pfam" id="PF06835">
    <property type="entry name" value="LptC"/>
    <property type="match status" value="1"/>
</dbReference>
<evidence type="ECO:0000313" key="3">
    <source>
        <dbReference type="Proteomes" id="UP000009222"/>
    </source>
</evidence>
<proteinExistence type="predicted"/>
<dbReference type="Proteomes" id="UP000009222">
    <property type="component" value="Chromosome"/>
</dbReference>
<dbReference type="NCBIfam" id="TIGR04409">
    <property type="entry name" value="LptC_YrbK"/>
    <property type="match status" value="1"/>
</dbReference>
<accession>F5YFQ8</accession>
<dbReference type="STRING" id="545695.TREAZ_2462"/>
<keyword evidence="2" id="KW-0449">Lipoprotein</keyword>
<dbReference type="eggNOG" id="ENOG502ZJMD">
    <property type="taxonomic scope" value="Bacteria"/>
</dbReference>
<reference evidence="2 3" key="2">
    <citation type="journal article" date="2011" name="ISME J.">
        <title>RNA-seq reveals cooperative metabolic interactions between two termite-gut spirochete species in co-culture.</title>
        <authorList>
            <person name="Rosenthal A.Z."/>
            <person name="Matson E.G."/>
            <person name="Eldar A."/>
            <person name="Leadbetter J.R."/>
        </authorList>
    </citation>
    <scope>NUCLEOTIDE SEQUENCE [LARGE SCALE GENOMIC DNA]</scope>
    <source>
        <strain evidence="3">ATCC BAA-888 / DSM 13862 / ZAS-9</strain>
    </source>
</reference>